<evidence type="ECO:0000256" key="1">
    <source>
        <dbReference type="ARBA" id="ARBA00001954"/>
    </source>
</evidence>
<evidence type="ECO:0000256" key="5">
    <source>
        <dbReference type="ARBA" id="ARBA00023002"/>
    </source>
</evidence>
<evidence type="ECO:0000256" key="4">
    <source>
        <dbReference type="ARBA" id="ARBA00022964"/>
    </source>
</evidence>
<dbReference type="EMBL" id="LFZO01000670">
    <property type="protein sequence ID" value="KXT00888.1"/>
    <property type="molecule type" value="Genomic_DNA"/>
</dbReference>
<dbReference type="Gene3D" id="3.60.130.10">
    <property type="entry name" value="Clavaminate synthase-like"/>
    <property type="match status" value="1"/>
</dbReference>
<reference evidence="8 9" key="1">
    <citation type="submission" date="2015-07" db="EMBL/GenBank/DDBJ databases">
        <title>Comparative genomics of the Sigatoka disease complex on banana suggests a link between parallel evolutionary changes in Pseudocercospora fijiensis and Pseudocercospora eumusae and increased virulence on the banana host.</title>
        <authorList>
            <person name="Chang T.-C."/>
            <person name="Salvucci A."/>
            <person name="Crous P.W."/>
            <person name="Stergiopoulos I."/>
        </authorList>
    </citation>
    <scope>NUCLEOTIDE SEQUENCE [LARGE SCALE GENOMIC DNA]</scope>
    <source>
        <strain evidence="8 9">CBS 116634</strain>
    </source>
</reference>
<sequence>MTAAKEAKISRPRSVLGATVRIEHSTLSKNRGTSWNKLCVTSMAPATLLPEPTFDITEIEKSPGEQYNASEIFGAIITGLDLNNISDADVGHLRNAIWTHKVVVVKGQHDLDPKKHWELVTRFDPDAEQVHSHGDMKTFQNKGGMLSKRREVHGIPGAENVRLIGKGYQGENHYGLRDLDVKGLSHDFHLKELPEEDFQAGNTRFQRWHIDAPLYDREPAWFTTLRCLKQPKGPDVTINWDDGSGYSLKSKPGRTAFISNSQLYDLLTPEEQQMADHSWVEYFPYPYMAIENCHGNPNGLGLEVEGKEHSIEEIGDYDESKVKRYPFVWVNAVTGEKAFQVHGICARKLYIRNGPNQEPRVIDSIPEIRKFLSEIQLRILKPQYVCMAPVEEGDVAMWDNYALFHSAVDYPLETYGPRTMHQANIGSSRGPIAPVPIPV</sequence>
<name>A0A139HEM4_9PEZI</name>
<dbReference type="InterPro" id="IPR042098">
    <property type="entry name" value="TauD-like_sf"/>
</dbReference>
<keyword evidence="3" id="KW-0479">Metal-binding</keyword>
<feature type="domain" description="TauD/TfdA-like" evidence="7">
    <location>
        <begin position="73"/>
        <end position="422"/>
    </location>
</feature>
<evidence type="ECO:0000256" key="6">
    <source>
        <dbReference type="ARBA" id="ARBA00023004"/>
    </source>
</evidence>
<dbReference type="InterPro" id="IPR003819">
    <property type="entry name" value="TauD/TfdA-like"/>
</dbReference>
<accession>A0A139HEM4</accession>
<protein>
    <recommendedName>
        <fullName evidence="7">TauD/TfdA-like domain-containing protein</fullName>
    </recommendedName>
</protein>
<dbReference type="STRING" id="113226.A0A139HEM4"/>
<dbReference type="InterPro" id="IPR051178">
    <property type="entry name" value="TfdA_dioxygenase"/>
</dbReference>
<dbReference type="PANTHER" id="PTHR43779:SF2">
    <property type="entry name" value="ALPHA-KETOGLUTARATE-DEPENDENT XANTHINE DIOXYGENASE XAN1"/>
    <property type="match status" value="1"/>
</dbReference>
<dbReference type="Pfam" id="PF02668">
    <property type="entry name" value="TauD"/>
    <property type="match status" value="1"/>
</dbReference>
<dbReference type="GO" id="GO:0046872">
    <property type="term" value="F:metal ion binding"/>
    <property type="evidence" value="ECO:0007669"/>
    <property type="project" value="UniProtKB-KW"/>
</dbReference>
<evidence type="ECO:0000256" key="2">
    <source>
        <dbReference type="ARBA" id="ARBA00005896"/>
    </source>
</evidence>
<keyword evidence="5" id="KW-0560">Oxidoreductase</keyword>
<keyword evidence="9" id="KW-1185">Reference proteome</keyword>
<dbReference type="GO" id="GO:0051213">
    <property type="term" value="F:dioxygenase activity"/>
    <property type="evidence" value="ECO:0007669"/>
    <property type="project" value="UniProtKB-KW"/>
</dbReference>
<gene>
    <name evidence="8" type="ORF">AC579_9281</name>
</gene>
<comment type="similarity">
    <text evidence="2">Belongs to the TfdA dioxygenase family.</text>
</comment>
<organism evidence="8 9">
    <name type="scientific">Pseudocercospora musae</name>
    <dbReference type="NCBI Taxonomy" id="113226"/>
    <lineage>
        <taxon>Eukaryota</taxon>
        <taxon>Fungi</taxon>
        <taxon>Dikarya</taxon>
        <taxon>Ascomycota</taxon>
        <taxon>Pezizomycotina</taxon>
        <taxon>Dothideomycetes</taxon>
        <taxon>Dothideomycetidae</taxon>
        <taxon>Mycosphaerellales</taxon>
        <taxon>Mycosphaerellaceae</taxon>
        <taxon>Pseudocercospora</taxon>
    </lineage>
</organism>
<proteinExistence type="inferred from homology"/>
<dbReference type="SUPFAM" id="SSF51197">
    <property type="entry name" value="Clavaminate synthase-like"/>
    <property type="match status" value="1"/>
</dbReference>
<keyword evidence="4" id="KW-0223">Dioxygenase</keyword>
<dbReference type="AlphaFoldDB" id="A0A139HEM4"/>
<comment type="caution">
    <text evidence="8">The sequence shown here is derived from an EMBL/GenBank/DDBJ whole genome shotgun (WGS) entry which is preliminary data.</text>
</comment>
<evidence type="ECO:0000313" key="9">
    <source>
        <dbReference type="Proteomes" id="UP000073492"/>
    </source>
</evidence>
<dbReference type="OrthoDB" id="93019at2759"/>
<keyword evidence="6" id="KW-0408">Iron</keyword>
<dbReference type="PANTHER" id="PTHR43779">
    <property type="entry name" value="DIOXYGENASE RV0097-RELATED"/>
    <property type="match status" value="1"/>
</dbReference>
<dbReference type="Proteomes" id="UP000073492">
    <property type="component" value="Unassembled WGS sequence"/>
</dbReference>
<evidence type="ECO:0000256" key="3">
    <source>
        <dbReference type="ARBA" id="ARBA00022723"/>
    </source>
</evidence>
<comment type="cofactor">
    <cofactor evidence="1">
        <name>Fe(2+)</name>
        <dbReference type="ChEBI" id="CHEBI:29033"/>
    </cofactor>
</comment>
<evidence type="ECO:0000313" key="8">
    <source>
        <dbReference type="EMBL" id="KXT00888.1"/>
    </source>
</evidence>
<evidence type="ECO:0000259" key="7">
    <source>
        <dbReference type="Pfam" id="PF02668"/>
    </source>
</evidence>